<dbReference type="InterPro" id="IPR037734">
    <property type="entry name" value="Thylakoid_lumenal_17.9"/>
</dbReference>
<accession>A0A087GUG3</accession>
<reference evidence="2" key="1">
    <citation type="journal article" date="2015" name="Nat. Plants">
        <title>Genome expansion of Arabis alpina linked with retrotransposition and reduced symmetric DNA methylation.</title>
        <authorList>
            <person name="Willing E.M."/>
            <person name="Rawat V."/>
            <person name="Mandakova T."/>
            <person name="Maumus F."/>
            <person name="James G.V."/>
            <person name="Nordstroem K.J."/>
            <person name="Becker C."/>
            <person name="Warthmann N."/>
            <person name="Chica C."/>
            <person name="Szarzynska B."/>
            <person name="Zytnicki M."/>
            <person name="Albani M.C."/>
            <person name="Kiefer C."/>
            <person name="Bergonzi S."/>
            <person name="Castaings L."/>
            <person name="Mateos J.L."/>
            <person name="Berns M.C."/>
            <person name="Bujdoso N."/>
            <person name="Piofczyk T."/>
            <person name="de Lorenzo L."/>
            <person name="Barrero-Sicilia C."/>
            <person name="Mateos I."/>
            <person name="Piednoel M."/>
            <person name="Hagmann J."/>
            <person name="Chen-Min-Tao R."/>
            <person name="Iglesias-Fernandez R."/>
            <person name="Schuster S.C."/>
            <person name="Alonso-Blanco C."/>
            <person name="Roudier F."/>
            <person name="Carbonero P."/>
            <person name="Paz-Ares J."/>
            <person name="Davis S.J."/>
            <person name="Pecinka A."/>
            <person name="Quesneville H."/>
            <person name="Colot V."/>
            <person name="Lysak M.A."/>
            <person name="Weigel D."/>
            <person name="Coupland G."/>
            <person name="Schneeberger K."/>
        </authorList>
    </citation>
    <scope>NUCLEOTIDE SEQUENCE [LARGE SCALE GENOMIC DNA]</scope>
    <source>
        <strain evidence="2">cv. Pajares</strain>
    </source>
</reference>
<dbReference type="OrthoDB" id="200029at2759"/>
<evidence type="ECO:0000313" key="1">
    <source>
        <dbReference type="EMBL" id="KFK33515.1"/>
    </source>
</evidence>
<name>A0A087GUG3_ARAAL</name>
<keyword evidence="2" id="KW-1185">Reference proteome</keyword>
<dbReference type="PANTHER" id="PTHR36783">
    <property type="entry name" value="THYLAKOID LUMENAL 17.9 KDA PROTEIN, CHLOROPLASTIC"/>
    <property type="match status" value="1"/>
</dbReference>
<dbReference type="AlphaFoldDB" id="A0A087GUG3"/>
<dbReference type="EMBL" id="CM002873">
    <property type="protein sequence ID" value="KFK33515.1"/>
    <property type="molecule type" value="Genomic_DNA"/>
</dbReference>
<gene>
    <name evidence="1" type="ordered locus">AALP_Aa5g022900</name>
</gene>
<dbReference type="PANTHER" id="PTHR36783:SF2">
    <property type="entry name" value="THYLAKOID LUMENAL 17.9 KDA PROTEIN, CHLOROPLASTIC"/>
    <property type="match status" value="1"/>
</dbReference>
<organism evidence="1 2">
    <name type="scientific">Arabis alpina</name>
    <name type="common">Alpine rock-cress</name>
    <dbReference type="NCBI Taxonomy" id="50452"/>
    <lineage>
        <taxon>Eukaryota</taxon>
        <taxon>Viridiplantae</taxon>
        <taxon>Streptophyta</taxon>
        <taxon>Embryophyta</taxon>
        <taxon>Tracheophyta</taxon>
        <taxon>Spermatophyta</taxon>
        <taxon>Magnoliopsida</taxon>
        <taxon>eudicotyledons</taxon>
        <taxon>Gunneridae</taxon>
        <taxon>Pentapetalae</taxon>
        <taxon>rosids</taxon>
        <taxon>malvids</taxon>
        <taxon>Brassicales</taxon>
        <taxon>Brassicaceae</taxon>
        <taxon>Arabideae</taxon>
        <taxon>Arabis</taxon>
    </lineage>
</organism>
<dbReference type="Gramene" id="KFK33515">
    <property type="protein sequence ID" value="KFK33515"/>
    <property type="gene ID" value="AALP_AA5G022900"/>
</dbReference>
<evidence type="ECO:0000313" key="2">
    <source>
        <dbReference type="Proteomes" id="UP000029120"/>
    </source>
</evidence>
<protein>
    <submittedName>
        <fullName evidence="1">Uncharacterized protein</fullName>
    </submittedName>
</protein>
<sequence length="66" mass="7556">MVLSKDYNIQDAGRYLEAEAEGSGFSRDVMEFLVNTAFGDSKGQFEKMKKLVYELGWYVPSFESMD</sequence>
<dbReference type="Proteomes" id="UP000029120">
    <property type="component" value="Chromosome 5"/>
</dbReference>
<dbReference type="GO" id="GO:0009543">
    <property type="term" value="C:chloroplast thylakoid lumen"/>
    <property type="evidence" value="ECO:0007669"/>
    <property type="project" value="TreeGrafter"/>
</dbReference>
<proteinExistence type="predicted"/>